<name>A0A518BIV4_9BACT</name>
<keyword evidence="2" id="KW-1185">Reference proteome</keyword>
<dbReference type="PROSITE" id="PS51257">
    <property type="entry name" value="PROKAR_LIPOPROTEIN"/>
    <property type="match status" value="1"/>
</dbReference>
<sequence>MSNRARELLLCVGVVVGLVGCAVDRETSPALTWRPGFEQRLAQLDAALEASDRELEAREPRIDDVDWVVEQLALLGARDRLVQESWTSMLGDVPPLQRSFVRQRLARRVHETQLRNAALIEPLLDRHGWFTISDFGPQADRDAWRVIQHADGRPELQERVLLVLDGLVEVGECDPAHYAYLADRVAIGRGEPQTFGTQGECVGTGVWRPFAIIEPENVDARRAQLRLAPLAEYVALAGEICP</sequence>
<dbReference type="Proteomes" id="UP000316921">
    <property type="component" value="Chromosome"/>
</dbReference>
<dbReference type="EMBL" id="CP036287">
    <property type="protein sequence ID" value="QDU66873.1"/>
    <property type="molecule type" value="Genomic_DNA"/>
</dbReference>
<reference evidence="1 2" key="1">
    <citation type="submission" date="2019-02" db="EMBL/GenBank/DDBJ databases">
        <title>Deep-cultivation of Planctomycetes and their phenomic and genomic characterization uncovers novel biology.</title>
        <authorList>
            <person name="Wiegand S."/>
            <person name="Jogler M."/>
            <person name="Boedeker C."/>
            <person name="Pinto D."/>
            <person name="Vollmers J."/>
            <person name="Rivas-Marin E."/>
            <person name="Kohn T."/>
            <person name="Peeters S.H."/>
            <person name="Heuer A."/>
            <person name="Rast P."/>
            <person name="Oberbeckmann S."/>
            <person name="Bunk B."/>
            <person name="Jeske O."/>
            <person name="Meyerdierks A."/>
            <person name="Storesund J.E."/>
            <person name="Kallscheuer N."/>
            <person name="Luecker S."/>
            <person name="Lage O.M."/>
            <person name="Pohl T."/>
            <person name="Merkel B.J."/>
            <person name="Hornburger P."/>
            <person name="Mueller R.-W."/>
            <person name="Bruemmer F."/>
            <person name="Labrenz M."/>
            <person name="Spormann A.M."/>
            <person name="Op den Camp H."/>
            <person name="Overmann J."/>
            <person name="Amann R."/>
            <person name="Jetten M.S.M."/>
            <person name="Mascher T."/>
            <person name="Medema M.H."/>
            <person name="Devos D.P."/>
            <person name="Kaster A.-K."/>
            <person name="Ovreas L."/>
            <person name="Rohde M."/>
            <person name="Galperin M.Y."/>
            <person name="Jogler C."/>
        </authorList>
    </citation>
    <scope>NUCLEOTIDE SEQUENCE [LARGE SCALE GENOMIC DNA]</scope>
    <source>
        <strain evidence="1 2">Pla133</strain>
    </source>
</reference>
<evidence type="ECO:0008006" key="3">
    <source>
        <dbReference type="Google" id="ProtNLM"/>
    </source>
</evidence>
<evidence type="ECO:0000313" key="1">
    <source>
        <dbReference type="EMBL" id="QDU66873.1"/>
    </source>
</evidence>
<dbReference type="RefSeq" id="WP_145064675.1">
    <property type="nucleotide sequence ID" value="NZ_CP036287.1"/>
</dbReference>
<protein>
    <recommendedName>
        <fullName evidence="3">Lipoprotein</fullName>
    </recommendedName>
</protein>
<dbReference type="InterPro" id="IPR046732">
    <property type="entry name" value="DUF6624"/>
</dbReference>
<dbReference type="AlphaFoldDB" id="A0A518BIV4"/>
<proteinExistence type="predicted"/>
<gene>
    <name evidence="1" type="ORF">Pla133_19490</name>
</gene>
<dbReference type="KEGG" id="pbap:Pla133_19490"/>
<accession>A0A518BIV4</accession>
<dbReference type="Pfam" id="PF20329">
    <property type="entry name" value="DUF6624"/>
    <property type="match status" value="1"/>
</dbReference>
<evidence type="ECO:0000313" key="2">
    <source>
        <dbReference type="Proteomes" id="UP000316921"/>
    </source>
</evidence>
<organism evidence="1 2">
    <name type="scientific">Engelhardtia mirabilis</name>
    <dbReference type="NCBI Taxonomy" id="2528011"/>
    <lineage>
        <taxon>Bacteria</taxon>
        <taxon>Pseudomonadati</taxon>
        <taxon>Planctomycetota</taxon>
        <taxon>Planctomycetia</taxon>
        <taxon>Planctomycetia incertae sedis</taxon>
        <taxon>Engelhardtia</taxon>
    </lineage>
</organism>